<organism evidence="5 6">
    <name type="scientific">Ustilago trichophora</name>
    <dbReference type="NCBI Taxonomy" id="86804"/>
    <lineage>
        <taxon>Eukaryota</taxon>
        <taxon>Fungi</taxon>
        <taxon>Dikarya</taxon>
        <taxon>Basidiomycota</taxon>
        <taxon>Ustilaginomycotina</taxon>
        <taxon>Ustilaginomycetes</taxon>
        <taxon>Ustilaginales</taxon>
        <taxon>Ustilaginaceae</taxon>
        <taxon>Ustilago</taxon>
    </lineage>
</organism>
<feature type="region of interest" description="Disordered" evidence="3">
    <location>
        <begin position="308"/>
        <end position="362"/>
    </location>
</feature>
<dbReference type="InterPro" id="IPR036028">
    <property type="entry name" value="SH3-like_dom_sf"/>
</dbReference>
<dbReference type="AlphaFoldDB" id="A0A5C3ELF5"/>
<gene>
    <name evidence="5" type="ORF">UTRI_06573</name>
</gene>
<dbReference type="Pfam" id="PF14604">
    <property type="entry name" value="SH3_9"/>
    <property type="match status" value="1"/>
</dbReference>
<dbReference type="PROSITE" id="PS50002">
    <property type="entry name" value="SH3"/>
    <property type="match status" value="1"/>
</dbReference>
<dbReference type="CDD" id="cd00174">
    <property type="entry name" value="SH3"/>
    <property type="match status" value="1"/>
</dbReference>
<feature type="compositionally biased region" description="Polar residues" evidence="3">
    <location>
        <begin position="261"/>
        <end position="285"/>
    </location>
</feature>
<accession>A0A5C3ELF5</accession>
<feature type="region of interest" description="Disordered" evidence="3">
    <location>
        <begin position="1"/>
        <end position="24"/>
    </location>
</feature>
<dbReference type="Proteomes" id="UP000324022">
    <property type="component" value="Unassembled WGS sequence"/>
</dbReference>
<feature type="region of interest" description="Disordered" evidence="3">
    <location>
        <begin position="56"/>
        <end position="291"/>
    </location>
</feature>
<dbReference type="OrthoDB" id="5340910at2759"/>
<dbReference type="InterPro" id="IPR001452">
    <property type="entry name" value="SH3_domain"/>
</dbReference>
<proteinExistence type="predicted"/>
<evidence type="ECO:0000259" key="4">
    <source>
        <dbReference type="PROSITE" id="PS50002"/>
    </source>
</evidence>
<feature type="compositionally biased region" description="Low complexity" evidence="3">
    <location>
        <begin position="160"/>
        <end position="171"/>
    </location>
</feature>
<dbReference type="SUPFAM" id="SSF50044">
    <property type="entry name" value="SH3-domain"/>
    <property type="match status" value="1"/>
</dbReference>
<feature type="compositionally biased region" description="Polar residues" evidence="3">
    <location>
        <begin position="59"/>
        <end position="75"/>
    </location>
</feature>
<feature type="compositionally biased region" description="Low complexity" evidence="3">
    <location>
        <begin position="188"/>
        <end position="204"/>
    </location>
</feature>
<reference evidence="5 6" key="1">
    <citation type="submission" date="2018-03" db="EMBL/GenBank/DDBJ databases">
        <authorList>
            <person name="Guldener U."/>
        </authorList>
    </citation>
    <scope>NUCLEOTIDE SEQUENCE [LARGE SCALE GENOMIC DNA]</scope>
    <source>
        <strain evidence="5 6">NBRC100155</strain>
    </source>
</reference>
<feature type="compositionally biased region" description="Low complexity" evidence="3">
    <location>
        <begin position="122"/>
        <end position="143"/>
    </location>
</feature>
<feature type="compositionally biased region" description="Low complexity" evidence="3">
    <location>
        <begin position="214"/>
        <end position="260"/>
    </location>
</feature>
<evidence type="ECO:0000256" key="3">
    <source>
        <dbReference type="SAM" id="MobiDB-lite"/>
    </source>
</evidence>
<dbReference type="EMBL" id="OOIN01000038">
    <property type="protein sequence ID" value="SPO31443.1"/>
    <property type="molecule type" value="Genomic_DNA"/>
</dbReference>
<keyword evidence="1 2" id="KW-0728">SH3 domain</keyword>
<feature type="domain" description="SH3" evidence="4">
    <location>
        <begin position="363"/>
        <end position="425"/>
    </location>
</feature>
<dbReference type="SMART" id="SM00326">
    <property type="entry name" value="SH3"/>
    <property type="match status" value="1"/>
</dbReference>
<protein>
    <recommendedName>
        <fullName evidence="4">SH3 domain-containing protein</fullName>
    </recommendedName>
</protein>
<evidence type="ECO:0000313" key="5">
    <source>
        <dbReference type="EMBL" id="SPO31443.1"/>
    </source>
</evidence>
<evidence type="ECO:0000256" key="2">
    <source>
        <dbReference type="PROSITE-ProRule" id="PRU00192"/>
    </source>
</evidence>
<evidence type="ECO:0000313" key="6">
    <source>
        <dbReference type="Proteomes" id="UP000324022"/>
    </source>
</evidence>
<evidence type="ECO:0000256" key="1">
    <source>
        <dbReference type="ARBA" id="ARBA00022443"/>
    </source>
</evidence>
<feature type="compositionally biased region" description="Acidic residues" evidence="3">
    <location>
        <begin position="325"/>
        <end position="359"/>
    </location>
</feature>
<keyword evidence="6" id="KW-1185">Reference proteome</keyword>
<dbReference type="Gene3D" id="2.30.30.40">
    <property type="entry name" value="SH3 Domains"/>
    <property type="match status" value="1"/>
</dbReference>
<name>A0A5C3ELF5_9BASI</name>
<sequence length="428" mass="44605">MPSIEARLKSANADADGVPSRTDRKSADAIFLSTSNLTPELSRVNSTPLSSEAIDALSLQPSTSSSVHDSLNDPSPLTMAPPKPGPADTLYPSPSGGFVPSPEEGQDWRLKPPPPGRSANQAASTSSAATPATASTSSPSAATRALSPVAEANQRPISCLSPTAASSTSTPTRPPSLPSSHETAAKIANAASSSLSRRSSQASNPVTSPQLRPTSSSASSRHRLSTASSLGSGLAGSQTLTTTAQAESGAAESSSRDSAALQNNDCSSQPSAKSTRPNSTASYQTARIGDNKEGDSSVFWIKVRDFAYPSDDPRHHGQQLLEEQAPSDEPDADEQEGQEPDEFYIEGAEDDEFDGDEGDNANVPQGIYNVLYEFDPVSEHELAVQPGEVVHVVGSLEGGWAIAIKDDDQQVKGLVPATYLEWSGPLPQ</sequence>